<gene>
    <name evidence="1" type="ORF">SAMN04488121_103617</name>
</gene>
<name>A0A1G7RUH5_CHIFI</name>
<dbReference type="Proteomes" id="UP000199045">
    <property type="component" value="Unassembled WGS sequence"/>
</dbReference>
<dbReference type="STRING" id="104663.SAMN04488121_103617"/>
<sequence>MNTATINIASEDFFSNIYSREILAKVACGEELSGYNYYESVFQNALNLAKSKQLEESIRVFEEGEKRLANEKKGSDLNAVLSDCLYPKKAYLYYKLKRMSLARLLTYKSIITNQGLKISRGFGFLVFIQIQQYHNLARIFFAESKPKDGIQLSYRLIWFLLTKESAGVKYLDKIEHPVQEEESQLRCAMTYQVLFELLRVLAKMKNDVALYVKSLIVFLKELIQQFTASNDMEHTLRNFLIVFSGIDLQDRSRYINAANHFLQTSKDMFPNTEKVIKLFY</sequence>
<dbReference type="EMBL" id="FNBN01000003">
    <property type="protein sequence ID" value="SDG14324.1"/>
    <property type="molecule type" value="Genomic_DNA"/>
</dbReference>
<proteinExistence type="predicted"/>
<dbReference type="OrthoDB" id="9803916at2"/>
<reference evidence="1 2" key="1">
    <citation type="submission" date="2016-10" db="EMBL/GenBank/DDBJ databases">
        <authorList>
            <person name="de Groot N.N."/>
        </authorList>
    </citation>
    <scope>NUCLEOTIDE SEQUENCE [LARGE SCALE GENOMIC DNA]</scope>
    <source>
        <strain evidence="1 2">DSM 527</strain>
    </source>
</reference>
<accession>A0A1G7RUH5</accession>
<evidence type="ECO:0000313" key="2">
    <source>
        <dbReference type="Proteomes" id="UP000199045"/>
    </source>
</evidence>
<organism evidence="1 2">
    <name type="scientific">Chitinophaga filiformis</name>
    <name type="common">Myxococcus filiformis</name>
    <name type="synonym">Flexibacter filiformis</name>
    <dbReference type="NCBI Taxonomy" id="104663"/>
    <lineage>
        <taxon>Bacteria</taxon>
        <taxon>Pseudomonadati</taxon>
        <taxon>Bacteroidota</taxon>
        <taxon>Chitinophagia</taxon>
        <taxon>Chitinophagales</taxon>
        <taxon>Chitinophagaceae</taxon>
        <taxon>Chitinophaga</taxon>
    </lineage>
</organism>
<evidence type="ECO:0000313" key="1">
    <source>
        <dbReference type="EMBL" id="SDG14324.1"/>
    </source>
</evidence>
<protein>
    <submittedName>
        <fullName evidence="1">Uncharacterized protein</fullName>
    </submittedName>
</protein>
<dbReference type="AlphaFoldDB" id="A0A1G7RUH5"/>
<dbReference type="RefSeq" id="WP_089833287.1">
    <property type="nucleotide sequence ID" value="NZ_FNBN01000003.1"/>
</dbReference>